<evidence type="ECO:0000256" key="5">
    <source>
        <dbReference type="ARBA" id="ARBA00022692"/>
    </source>
</evidence>
<feature type="domain" description="TonB-dependent receptor-like beta-barrel" evidence="14">
    <location>
        <begin position="260"/>
        <end position="619"/>
    </location>
</feature>
<dbReference type="InterPro" id="IPR012910">
    <property type="entry name" value="Plug_dom"/>
</dbReference>
<keyword evidence="3 10" id="KW-0813">Transport</keyword>
<dbReference type="InterPro" id="IPR036942">
    <property type="entry name" value="Beta-barrel_TonB_sf"/>
</dbReference>
<keyword evidence="4 10" id="KW-1134">Transmembrane beta strand</keyword>
<feature type="chain" id="PRO_5046711681" evidence="13">
    <location>
        <begin position="26"/>
        <end position="657"/>
    </location>
</feature>
<evidence type="ECO:0000256" key="3">
    <source>
        <dbReference type="ARBA" id="ARBA00022448"/>
    </source>
</evidence>
<evidence type="ECO:0000256" key="11">
    <source>
        <dbReference type="PROSITE-ProRule" id="PRU10144"/>
    </source>
</evidence>
<dbReference type="InterPro" id="IPR039426">
    <property type="entry name" value="TonB-dep_rcpt-like"/>
</dbReference>
<dbReference type="InterPro" id="IPR037066">
    <property type="entry name" value="Plug_dom_sf"/>
</dbReference>
<keyword evidence="8 10" id="KW-0472">Membrane</keyword>
<dbReference type="PROSITE" id="PS01156">
    <property type="entry name" value="TONB_DEPENDENT_REC_2"/>
    <property type="match status" value="1"/>
</dbReference>
<evidence type="ECO:0000256" key="2">
    <source>
        <dbReference type="ARBA" id="ARBA00009810"/>
    </source>
</evidence>
<comment type="caution">
    <text evidence="16">The sequence shown here is derived from an EMBL/GenBank/DDBJ whole genome shotgun (WGS) entry which is preliminary data.</text>
</comment>
<accession>A0ABV4ND25</accession>
<dbReference type="PANTHER" id="PTHR30069">
    <property type="entry name" value="TONB-DEPENDENT OUTER MEMBRANE RECEPTOR"/>
    <property type="match status" value="1"/>
</dbReference>
<organism evidence="16 17">
    <name type="scientific">Vibrio gallaecicus</name>
    <dbReference type="NCBI Taxonomy" id="552386"/>
    <lineage>
        <taxon>Bacteria</taxon>
        <taxon>Pseudomonadati</taxon>
        <taxon>Pseudomonadota</taxon>
        <taxon>Gammaproteobacteria</taxon>
        <taxon>Vibrionales</taxon>
        <taxon>Vibrionaceae</taxon>
        <taxon>Vibrio</taxon>
    </lineage>
</organism>
<dbReference type="PANTHER" id="PTHR30069:SF41">
    <property type="entry name" value="HEME_HEMOPEXIN UTILIZATION PROTEIN C"/>
    <property type="match status" value="1"/>
</dbReference>
<dbReference type="CDD" id="cd01347">
    <property type="entry name" value="ligand_gated_channel"/>
    <property type="match status" value="1"/>
</dbReference>
<dbReference type="SUPFAM" id="SSF56935">
    <property type="entry name" value="Porins"/>
    <property type="match status" value="1"/>
</dbReference>
<keyword evidence="16" id="KW-0675">Receptor</keyword>
<name>A0ABV4ND25_9VIBR</name>
<evidence type="ECO:0000256" key="13">
    <source>
        <dbReference type="SAM" id="SignalP"/>
    </source>
</evidence>
<evidence type="ECO:0000256" key="8">
    <source>
        <dbReference type="ARBA" id="ARBA00023136"/>
    </source>
</evidence>
<dbReference type="PROSITE" id="PS52016">
    <property type="entry name" value="TONB_DEPENDENT_REC_3"/>
    <property type="match status" value="1"/>
</dbReference>
<evidence type="ECO:0000256" key="10">
    <source>
        <dbReference type="PROSITE-ProRule" id="PRU01360"/>
    </source>
</evidence>
<keyword evidence="9 10" id="KW-0998">Cell outer membrane</keyword>
<proteinExistence type="inferred from homology"/>
<dbReference type="InterPro" id="IPR000531">
    <property type="entry name" value="Beta-barrel_TonB"/>
</dbReference>
<dbReference type="Proteomes" id="UP001570417">
    <property type="component" value="Unassembled WGS sequence"/>
</dbReference>
<feature type="short sequence motif" description="TonB C-terminal box" evidence="11">
    <location>
        <begin position="640"/>
        <end position="657"/>
    </location>
</feature>
<dbReference type="EMBL" id="JBFRUW010000050">
    <property type="protein sequence ID" value="MFA0569327.1"/>
    <property type="molecule type" value="Genomic_DNA"/>
</dbReference>
<evidence type="ECO:0000259" key="15">
    <source>
        <dbReference type="Pfam" id="PF07715"/>
    </source>
</evidence>
<evidence type="ECO:0000256" key="9">
    <source>
        <dbReference type="ARBA" id="ARBA00023237"/>
    </source>
</evidence>
<comment type="subcellular location">
    <subcellularLocation>
        <location evidence="1 10">Cell outer membrane</location>
        <topology evidence="1 10">Multi-pass membrane protein</topology>
    </subcellularLocation>
</comment>
<keyword evidence="5 10" id="KW-0812">Transmembrane</keyword>
<evidence type="ECO:0000256" key="7">
    <source>
        <dbReference type="ARBA" id="ARBA00023077"/>
    </source>
</evidence>
<gene>
    <name evidence="16" type="ORF">AB4566_13720</name>
</gene>
<dbReference type="Gene3D" id="2.170.130.10">
    <property type="entry name" value="TonB-dependent receptor, plug domain"/>
    <property type="match status" value="1"/>
</dbReference>
<evidence type="ECO:0000256" key="4">
    <source>
        <dbReference type="ARBA" id="ARBA00022452"/>
    </source>
</evidence>
<dbReference type="Pfam" id="PF00593">
    <property type="entry name" value="TonB_dep_Rec_b-barrel"/>
    <property type="match status" value="1"/>
</dbReference>
<evidence type="ECO:0000256" key="6">
    <source>
        <dbReference type="ARBA" id="ARBA00022729"/>
    </source>
</evidence>
<sequence length="657" mass="72411">MNFQTVFKLSPIASALLLAPQFSVAAQSTVNEQPSSYEQEANSQDVEVVEVIGMLSPSSDINISIDDLDKRQAQDLNDIFRQESEISVGGSSGISQKIYVRGLEDTMLNISIDGAEQSGSLFHHQGRLSIEPELLKQVEVAAGAGRATNGPGALGGAIRFETKDAHDLLHPGDKFGSQVKAGYYTNNNGYKGTASLFGEVAEDIGLLASFSYVDGDDIEDGKGDEQPYTALEQKIALLKLSGQLTDTQHASISYDYREDNGRRLNRPHFQPSFKNESLNQEAERQTITLNHSYRGGEKINIDSTLYNTDNRLVHKDHPRWGTTDGSIKTNGAKVSNTANFLNNTLIFGADYKQDVAELITGSGAAKAEDKGTVFGLFIQDDWHLTQALTLTAGARYDWYELKDSQALELDASGFSPNVGLDFKATNDLNLFASYAQAIRGPQIKELYVVDYKVNDPNRKEETAHNTELGAKYQYQNFVAGVTFFYSKIEDVVGNEGRAITNIGDLENKGATAYLGYSIEDISARLSYSQSRPELNDVPLSDNDMNIGTSVGDTWVADIAYTPMHDLEFGWNAKFVERLTDVADPAVNPEKPGYGVHDLYAQWLPISDEELVLTMTVKNVFDKYYYDHASYSQFIGSVVAQGYANAGRDFRFNVSYAF</sequence>
<reference evidence="16 17" key="1">
    <citation type="journal article" date="2024" name="ISME J.">
        <title>Tailless and filamentous prophages are predominant in marine Vibrio.</title>
        <authorList>
            <person name="Steensen K."/>
            <person name="Seneca J."/>
            <person name="Bartlau N."/>
            <person name="Yu X.A."/>
            <person name="Hussain F.A."/>
            <person name="Polz M.F."/>
        </authorList>
    </citation>
    <scope>NUCLEOTIDE SEQUENCE [LARGE SCALE GENOMIC DNA]</scope>
    <source>
        <strain evidence="16 17">10N.222.51.A1</strain>
    </source>
</reference>
<dbReference type="RefSeq" id="WP_273296603.1">
    <property type="nucleotide sequence ID" value="NZ_JBFRUW010000050.1"/>
</dbReference>
<evidence type="ECO:0000313" key="16">
    <source>
        <dbReference type="EMBL" id="MFA0569327.1"/>
    </source>
</evidence>
<dbReference type="InterPro" id="IPR010917">
    <property type="entry name" value="TonB_rcpt_CS"/>
</dbReference>
<feature type="signal peptide" evidence="13">
    <location>
        <begin position="1"/>
        <end position="25"/>
    </location>
</feature>
<feature type="domain" description="TonB-dependent receptor plug" evidence="15">
    <location>
        <begin position="57"/>
        <end position="157"/>
    </location>
</feature>
<protein>
    <submittedName>
        <fullName evidence="16">TonB-dependent receptor</fullName>
    </submittedName>
</protein>
<keyword evidence="17" id="KW-1185">Reference proteome</keyword>
<evidence type="ECO:0000259" key="14">
    <source>
        <dbReference type="Pfam" id="PF00593"/>
    </source>
</evidence>
<evidence type="ECO:0000256" key="1">
    <source>
        <dbReference type="ARBA" id="ARBA00004571"/>
    </source>
</evidence>
<dbReference type="Gene3D" id="2.40.170.20">
    <property type="entry name" value="TonB-dependent receptor, beta-barrel domain"/>
    <property type="match status" value="1"/>
</dbReference>
<dbReference type="Pfam" id="PF07715">
    <property type="entry name" value="Plug"/>
    <property type="match status" value="1"/>
</dbReference>
<keyword evidence="6 13" id="KW-0732">Signal</keyword>
<evidence type="ECO:0000313" key="17">
    <source>
        <dbReference type="Proteomes" id="UP001570417"/>
    </source>
</evidence>
<evidence type="ECO:0000256" key="12">
    <source>
        <dbReference type="RuleBase" id="RU003357"/>
    </source>
</evidence>
<keyword evidence="7 12" id="KW-0798">TonB box</keyword>
<comment type="similarity">
    <text evidence="2 10 12">Belongs to the TonB-dependent receptor family.</text>
</comment>